<reference evidence="2 3" key="1">
    <citation type="journal article" date="2013" name="BMC Genomics">
        <title>Reconstruction of the lipid metabolism for the microalga Monoraphidium neglectum from its genome sequence reveals characteristics suitable for biofuel production.</title>
        <authorList>
            <person name="Bogen C."/>
            <person name="Al-Dilaimi A."/>
            <person name="Albersmeier A."/>
            <person name="Wichmann J."/>
            <person name="Grundmann M."/>
            <person name="Rupp O."/>
            <person name="Lauersen K.J."/>
            <person name="Blifernez-Klassen O."/>
            <person name="Kalinowski J."/>
            <person name="Goesmann A."/>
            <person name="Mussgnug J.H."/>
            <person name="Kruse O."/>
        </authorList>
    </citation>
    <scope>NUCLEOTIDE SEQUENCE [LARGE SCALE GENOMIC DNA]</scope>
    <source>
        <strain evidence="2 3">SAG 48.87</strain>
    </source>
</reference>
<evidence type="ECO:0008006" key="4">
    <source>
        <dbReference type="Google" id="ProtNLM"/>
    </source>
</evidence>
<evidence type="ECO:0000313" key="2">
    <source>
        <dbReference type="EMBL" id="KIY97182.1"/>
    </source>
</evidence>
<keyword evidence="3" id="KW-1185">Reference proteome</keyword>
<dbReference type="KEGG" id="mng:MNEG_10780"/>
<name>A0A0D2JBV6_9CHLO</name>
<evidence type="ECO:0000256" key="1">
    <source>
        <dbReference type="SAM" id="MobiDB-lite"/>
    </source>
</evidence>
<organism evidence="2 3">
    <name type="scientific">Monoraphidium neglectum</name>
    <dbReference type="NCBI Taxonomy" id="145388"/>
    <lineage>
        <taxon>Eukaryota</taxon>
        <taxon>Viridiplantae</taxon>
        <taxon>Chlorophyta</taxon>
        <taxon>core chlorophytes</taxon>
        <taxon>Chlorophyceae</taxon>
        <taxon>CS clade</taxon>
        <taxon>Sphaeropleales</taxon>
        <taxon>Selenastraceae</taxon>
        <taxon>Monoraphidium</taxon>
    </lineage>
</organism>
<accession>A0A0D2JBV6</accession>
<evidence type="ECO:0000313" key="3">
    <source>
        <dbReference type="Proteomes" id="UP000054498"/>
    </source>
</evidence>
<proteinExistence type="predicted"/>
<dbReference type="GeneID" id="25727977"/>
<feature type="region of interest" description="Disordered" evidence="1">
    <location>
        <begin position="151"/>
        <end position="181"/>
    </location>
</feature>
<dbReference type="EMBL" id="KK102676">
    <property type="protein sequence ID" value="KIY97182.1"/>
    <property type="molecule type" value="Genomic_DNA"/>
</dbReference>
<feature type="compositionally biased region" description="Gly residues" evidence="1">
    <location>
        <begin position="167"/>
        <end position="178"/>
    </location>
</feature>
<gene>
    <name evidence="2" type="ORF">MNEG_10780</name>
</gene>
<dbReference type="STRING" id="145388.A0A0D2JBV6"/>
<dbReference type="RefSeq" id="XP_013896202.1">
    <property type="nucleotide sequence ID" value="XM_014040748.1"/>
</dbReference>
<dbReference type="AlphaFoldDB" id="A0A0D2JBV6"/>
<dbReference type="Proteomes" id="UP000054498">
    <property type="component" value="Unassembled WGS sequence"/>
</dbReference>
<feature type="compositionally biased region" description="Low complexity" evidence="1">
    <location>
        <begin position="151"/>
        <end position="161"/>
    </location>
</feature>
<sequence length="215" mass="21449">MRARRQVPRVWRNEAAEAAEAFSGGAKPVAVVALGGEEAWDALAASTVALADVGEASIYPVLAGTPLVCAAALRPTRDALPFHRGRAAMGGRGCLPNFLLGREAVPELGVWAGFGRGRVVAALGRLLGSEQLRHEQKEALQSAAAALMPARAHGAAATPGAPRHRTGGGGGGGGGGHKGASASGAAAAVLLRLIQQRRQQVAAAAAAAAAKGGGR</sequence>
<protein>
    <recommendedName>
        <fullName evidence="4">Lipid-A-disaccharide synthase</fullName>
    </recommendedName>
</protein>